<feature type="region of interest" description="Disordered" evidence="1">
    <location>
        <begin position="257"/>
        <end position="313"/>
    </location>
</feature>
<dbReference type="AlphaFoldDB" id="A0A2V1DZR5"/>
<organism evidence="2 3">
    <name type="scientific">Periconia macrospinosa</name>
    <dbReference type="NCBI Taxonomy" id="97972"/>
    <lineage>
        <taxon>Eukaryota</taxon>
        <taxon>Fungi</taxon>
        <taxon>Dikarya</taxon>
        <taxon>Ascomycota</taxon>
        <taxon>Pezizomycotina</taxon>
        <taxon>Dothideomycetes</taxon>
        <taxon>Pleosporomycetidae</taxon>
        <taxon>Pleosporales</taxon>
        <taxon>Massarineae</taxon>
        <taxon>Periconiaceae</taxon>
        <taxon>Periconia</taxon>
    </lineage>
</organism>
<evidence type="ECO:0000313" key="2">
    <source>
        <dbReference type="EMBL" id="PVI02874.1"/>
    </source>
</evidence>
<keyword evidence="3" id="KW-1185">Reference proteome</keyword>
<feature type="compositionally biased region" description="Polar residues" evidence="1">
    <location>
        <begin position="145"/>
        <end position="155"/>
    </location>
</feature>
<feature type="compositionally biased region" description="Basic and acidic residues" evidence="1">
    <location>
        <begin position="79"/>
        <end position="93"/>
    </location>
</feature>
<evidence type="ECO:0000256" key="1">
    <source>
        <dbReference type="SAM" id="MobiDB-lite"/>
    </source>
</evidence>
<protein>
    <submittedName>
        <fullName evidence="2">Uncharacterized protein</fullName>
    </submittedName>
</protein>
<feature type="compositionally biased region" description="Basic residues" evidence="1">
    <location>
        <begin position="95"/>
        <end position="110"/>
    </location>
</feature>
<evidence type="ECO:0000313" key="3">
    <source>
        <dbReference type="Proteomes" id="UP000244855"/>
    </source>
</evidence>
<feature type="compositionally biased region" description="Polar residues" evidence="1">
    <location>
        <begin position="257"/>
        <end position="301"/>
    </location>
</feature>
<dbReference type="EMBL" id="KZ805338">
    <property type="protein sequence ID" value="PVI02874.1"/>
    <property type="molecule type" value="Genomic_DNA"/>
</dbReference>
<reference evidence="2 3" key="1">
    <citation type="journal article" date="2018" name="Sci. Rep.">
        <title>Comparative genomics provides insights into the lifestyle and reveals functional heterogeneity of dark septate endophytic fungi.</title>
        <authorList>
            <person name="Knapp D.G."/>
            <person name="Nemeth J.B."/>
            <person name="Barry K."/>
            <person name="Hainaut M."/>
            <person name="Henrissat B."/>
            <person name="Johnson J."/>
            <person name="Kuo A."/>
            <person name="Lim J.H.P."/>
            <person name="Lipzen A."/>
            <person name="Nolan M."/>
            <person name="Ohm R.A."/>
            <person name="Tamas L."/>
            <person name="Grigoriev I.V."/>
            <person name="Spatafora J.W."/>
            <person name="Nagy L.G."/>
            <person name="Kovacs G.M."/>
        </authorList>
    </citation>
    <scope>NUCLEOTIDE SEQUENCE [LARGE SCALE GENOMIC DNA]</scope>
    <source>
        <strain evidence="2 3">DSE2036</strain>
    </source>
</reference>
<feature type="compositionally biased region" description="Polar residues" evidence="1">
    <location>
        <begin position="164"/>
        <end position="177"/>
    </location>
</feature>
<feature type="compositionally biased region" description="Polar residues" evidence="1">
    <location>
        <begin position="30"/>
        <end position="49"/>
    </location>
</feature>
<dbReference type="OrthoDB" id="5397183at2759"/>
<accession>A0A2V1DZR5</accession>
<gene>
    <name evidence="2" type="ORF">DM02DRAFT_612679</name>
</gene>
<dbReference type="Proteomes" id="UP000244855">
    <property type="component" value="Unassembled WGS sequence"/>
</dbReference>
<feature type="region of interest" description="Disordered" evidence="1">
    <location>
        <begin position="30"/>
        <end position="182"/>
    </location>
</feature>
<sequence length="501" mass="55387">MEVRDRTVNGIAGDYAPQPAEYEFYYAPPSSWTLNRPVTPGAPNSLSQGLQHVVQQTPPPLPTVTPSAPNRARKRARKRNVDATPEKDNEVTKAKPSKKKTRSSANKKRPNKSDSSKTVDNTRATKPDAPADQSHVLPSVDSGDPCNTESNTDPNLESRASAELPNSESITKTSKQMGSKAHLSKVGLIDHAHEVQHPSRVEHLSIPAQTAKPIIDVAYNATSLDTADDRSDTIENCAEYDELFNSLLDDTPNSSVTFSGSRANSNSTYPSPSIWSTQDVKTGNSDFENTAHTLSSPSTAGPDSRMHATGADPGSITFLDEANPSGPQNHLRKFTSPVTPKTTADCAEVDRKPIVRFPFPPPVCNRSPIIGLSPALLLRTCFRIGEAINQASHATKNRQRVMFELYARIMDSHRDEEKQDFIFCDLFHEKPPHLRGIYSAAIWKDVDLYRYDGGRLLTKDRMCRCIGEIKRDGKEWVMTVSNIWEATWEDIEWVEGIVNAV</sequence>
<name>A0A2V1DZR5_9PLEO</name>
<proteinExistence type="predicted"/>